<dbReference type="SUPFAM" id="SSF54427">
    <property type="entry name" value="NTF2-like"/>
    <property type="match status" value="1"/>
</dbReference>
<reference evidence="2 3" key="1">
    <citation type="submission" date="2015-04" db="EMBL/GenBank/DDBJ databases">
        <authorList>
            <person name="Syromyatnikov M.Y."/>
            <person name="Popov V.N."/>
        </authorList>
    </citation>
    <scope>NUCLEOTIDE SEQUENCE [LARGE SCALE GENOMIC DNA]</scope>
    <source>
        <strain evidence="2 3">CECT 5292</strain>
    </source>
</reference>
<dbReference type="Proteomes" id="UP000048949">
    <property type="component" value="Unassembled WGS sequence"/>
</dbReference>
<evidence type="ECO:0000313" key="2">
    <source>
        <dbReference type="EMBL" id="CRK75556.1"/>
    </source>
</evidence>
<dbReference type="STRING" id="282199.GCA_001049735_01604"/>
<evidence type="ECO:0000313" key="3">
    <source>
        <dbReference type="Proteomes" id="UP000048949"/>
    </source>
</evidence>
<dbReference type="RefSeq" id="WP_053084850.1">
    <property type="nucleotide sequence ID" value="NZ_CBFHGK010000019.1"/>
</dbReference>
<keyword evidence="3" id="KW-1185">Reference proteome</keyword>
<dbReference type="Pfam" id="PF16156">
    <property type="entry name" value="DUF4864"/>
    <property type="match status" value="1"/>
</dbReference>
<sequence length="136" mass="15208">MVRILVGLVFCLWAGLSAAQDTPTRDIQDTISNQMDAFRDGNVDGAWTFAAPNIRRMFGQDPNAFGRMVERGYPMVWNNDQVRFGELRVLNGHVWQQVRVTDVAGGQHVLDYMMLQTEAGWKIAAVQVLEAPDVGV</sequence>
<protein>
    <recommendedName>
        <fullName evidence="4">DUF4864 domain-containing protein</fullName>
    </recommendedName>
</protein>
<dbReference type="EMBL" id="CVQV01000006">
    <property type="protein sequence ID" value="CRK75556.1"/>
    <property type="molecule type" value="Genomic_DNA"/>
</dbReference>
<dbReference type="OrthoDB" id="9130422at2"/>
<name>A0A0U1NLF2_9RHOB</name>
<dbReference type="AlphaFoldDB" id="A0A0U1NLF2"/>
<feature type="signal peptide" evidence="1">
    <location>
        <begin position="1"/>
        <end position="19"/>
    </location>
</feature>
<dbReference type="InterPro" id="IPR032347">
    <property type="entry name" value="DUF4864"/>
</dbReference>
<proteinExistence type="predicted"/>
<evidence type="ECO:0000256" key="1">
    <source>
        <dbReference type="SAM" id="SignalP"/>
    </source>
</evidence>
<dbReference type="InterPro" id="IPR032710">
    <property type="entry name" value="NTF2-like_dom_sf"/>
</dbReference>
<gene>
    <name evidence="2" type="ORF">NIG5292_01605</name>
</gene>
<accession>A0A0U1NLF2</accession>
<evidence type="ECO:0008006" key="4">
    <source>
        <dbReference type="Google" id="ProtNLM"/>
    </source>
</evidence>
<keyword evidence="1" id="KW-0732">Signal</keyword>
<feature type="chain" id="PRO_5006712246" description="DUF4864 domain-containing protein" evidence="1">
    <location>
        <begin position="20"/>
        <end position="136"/>
    </location>
</feature>
<organism evidence="2 3">
    <name type="scientific">Nereida ignava</name>
    <dbReference type="NCBI Taxonomy" id="282199"/>
    <lineage>
        <taxon>Bacteria</taxon>
        <taxon>Pseudomonadati</taxon>
        <taxon>Pseudomonadota</taxon>
        <taxon>Alphaproteobacteria</taxon>
        <taxon>Rhodobacterales</taxon>
        <taxon>Roseobacteraceae</taxon>
        <taxon>Nereida</taxon>
    </lineage>
</organism>